<protein>
    <recommendedName>
        <fullName evidence="6">Large ribosomal subunit protein uL11</fullName>
    </recommendedName>
</protein>
<dbReference type="PANTHER" id="PTHR11661:SF1">
    <property type="entry name" value="LARGE RIBOSOMAL SUBUNIT PROTEIN UL11M"/>
    <property type="match status" value="1"/>
</dbReference>
<dbReference type="AlphaFoldDB" id="A0A2J6N5A9"/>
<evidence type="ECO:0000259" key="7">
    <source>
        <dbReference type="Pfam" id="PF00298"/>
    </source>
</evidence>
<evidence type="ECO:0000256" key="3">
    <source>
        <dbReference type="ARBA" id="ARBA00022884"/>
    </source>
</evidence>
<dbReference type="SUPFAM" id="SSF46906">
    <property type="entry name" value="Ribosomal protein L11, C-terminal domain"/>
    <property type="match status" value="1"/>
</dbReference>
<dbReference type="InterPro" id="IPR000911">
    <property type="entry name" value="Ribosomal_uL11"/>
</dbReference>
<evidence type="ECO:0000313" key="8">
    <source>
        <dbReference type="EMBL" id="PMB75791.1"/>
    </source>
</evidence>
<dbReference type="GO" id="GO:0003735">
    <property type="term" value="F:structural constituent of ribosome"/>
    <property type="evidence" value="ECO:0007669"/>
    <property type="project" value="InterPro"/>
</dbReference>
<feature type="domain" description="Large ribosomal subunit protein uL11 C-terminal" evidence="7">
    <location>
        <begin position="68"/>
        <end position="136"/>
    </location>
</feature>
<dbReference type="HAMAP" id="MF_00736">
    <property type="entry name" value="Ribosomal_uL11"/>
    <property type="match status" value="1"/>
</dbReference>
<evidence type="ECO:0000256" key="4">
    <source>
        <dbReference type="ARBA" id="ARBA00022980"/>
    </source>
</evidence>
<dbReference type="Pfam" id="PF00298">
    <property type="entry name" value="Ribosomal_L11"/>
    <property type="match status" value="1"/>
</dbReference>
<reference evidence="8 9" key="1">
    <citation type="submission" date="2018-01" db="EMBL/GenBank/DDBJ databases">
        <title>Metagenomic assembled genomes from two thermal pools in the Uzon Caldera, Kamchatka, Russia.</title>
        <authorList>
            <person name="Wilkins L."/>
            <person name="Ettinger C."/>
        </authorList>
    </citation>
    <scope>NUCLEOTIDE SEQUENCE [LARGE SCALE GENOMIC DNA]</scope>
    <source>
        <strain evidence="8">ZAV-06</strain>
    </source>
</reference>
<evidence type="ECO:0000256" key="5">
    <source>
        <dbReference type="ARBA" id="ARBA00023274"/>
    </source>
</evidence>
<dbReference type="EMBL" id="PNIM01000006">
    <property type="protein sequence ID" value="PMB75791.1"/>
    <property type="molecule type" value="Genomic_DNA"/>
</dbReference>
<dbReference type="Proteomes" id="UP000237153">
    <property type="component" value="Unassembled WGS sequence"/>
</dbReference>
<comment type="function">
    <text evidence="6">Forms part of the ribosomal stalk which helps the ribosome interact with GTP-bound translation factors.</text>
</comment>
<dbReference type="InterPro" id="IPR020785">
    <property type="entry name" value="Ribosomal_uL11_CS"/>
</dbReference>
<keyword evidence="2 6" id="KW-0699">rRNA-binding</keyword>
<evidence type="ECO:0000313" key="9">
    <source>
        <dbReference type="Proteomes" id="UP000237153"/>
    </source>
</evidence>
<name>A0A2J6N5A9_9CREN</name>
<dbReference type="GO" id="GO:0070180">
    <property type="term" value="F:large ribosomal subunit rRNA binding"/>
    <property type="evidence" value="ECO:0007669"/>
    <property type="project" value="UniProtKB-UniRule"/>
</dbReference>
<evidence type="ECO:0000256" key="2">
    <source>
        <dbReference type="ARBA" id="ARBA00022730"/>
    </source>
</evidence>
<dbReference type="SMART" id="SM00649">
    <property type="entry name" value="RL11"/>
    <property type="match status" value="1"/>
</dbReference>
<dbReference type="GO" id="GO:0006412">
    <property type="term" value="P:translation"/>
    <property type="evidence" value="ECO:0007669"/>
    <property type="project" value="UniProtKB-UniRule"/>
</dbReference>
<evidence type="ECO:0000256" key="1">
    <source>
        <dbReference type="ARBA" id="ARBA00010537"/>
    </source>
</evidence>
<organism evidence="8 9">
    <name type="scientific">Fervidicoccus fontis</name>
    <dbReference type="NCBI Taxonomy" id="683846"/>
    <lineage>
        <taxon>Archaea</taxon>
        <taxon>Thermoproteota</taxon>
        <taxon>Thermoprotei</taxon>
        <taxon>Fervidicoccales</taxon>
        <taxon>Fervidicoccaceae</taxon>
        <taxon>Fervidicoccus</taxon>
    </lineage>
</organism>
<comment type="similarity">
    <text evidence="1 6">Belongs to the universal ribosomal protein uL11 family.</text>
</comment>
<dbReference type="InterPro" id="IPR036769">
    <property type="entry name" value="Ribosomal_uL11_C_sf"/>
</dbReference>
<gene>
    <name evidence="8" type="primary">rpl11p</name>
    <name evidence="6" type="synonym">rpl11</name>
    <name evidence="8" type="ORF">C0188_01630</name>
</gene>
<keyword evidence="3 6" id="KW-0694">RNA-binding</keyword>
<comment type="caution">
    <text evidence="8">The sequence shown here is derived from an EMBL/GenBank/DDBJ whole genome shotgun (WGS) entry which is preliminary data.</text>
</comment>
<sequence length="167" mass="18868">MSEVKIINLSVKTGNVSQKDLEEAKKYGFNVDEIAEKINKRIGALKEKEVKITIYLYPSVKDYIIEVKPPTVTELLLWKAKAKEPSGDTAHKKVGDIKVVDLAEVAIIMKNELLTRDLKKAVKMLLGSARSIGLTVEGKDPKDVQKELESGIYDKIIEDYIKDWEEH</sequence>
<dbReference type="Gene3D" id="1.10.10.250">
    <property type="entry name" value="Ribosomal protein L11, C-terminal domain"/>
    <property type="match status" value="1"/>
</dbReference>
<accession>A0A2J6N5A9</accession>
<comment type="subunit">
    <text evidence="6">Part of the ribosomal stalk of the 50S ribosomal subunit. Interacts with L10 and the large rRNA to form the base of the stalk. L10 forms an elongated spine to which L12 dimers bind in a sequential fashion forming a multimeric L10(L12)X complex.</text>
</comment>
<keyword evidence="5 6" id="KW-0687">Ribonucleoprotein</keyword>
<keyword evidence="4 6" id="KW-0689">Ribosomal protein</keyword>
<dbReference type="PROSITE" id="PS00359">
    <property type="entry name" value="RIBOSOMAL_L11"/>
    <property type="match status" value="1"/>
</dbReference>
<dbReference type="PANTHER" id="PTHR11661">
    <property type="entry name" value="60S RIBOSOMAL PROTEIN L12"/>
    <property type="match status" value="1"/>
</dbReference>
<proteinExistence type="inferred from homology"/>
<dbReference type="GO" id="GO:0015934">
    <property type="term" value="C:large ribosomal subunit"/>
    <property type="evidence" value="ECO:0007669"/>
    <property type="project" value="TreeGrafter"/>
</dbReference>
<dbReference type="InterPro" id="IPR020783">
    <property type="entry name" value="Ribosomal_uL11_C"/>
</dbReference>
<evidence type="ECO:0000256" key="6">
    <source>
        <dbReference type="HAMAP-Rule" id="MF_00736"/>
    </source>
</evidence>